<organism evidence="1 2">
    <name type="scientific">Kiloniella laminariae</name>
    <dbReference type="NCBI Taxonomy" id="454162"/>
    <lineage>
        <taxon>Bacteria</taxon>
        <taxon>Pseudomonadati</taxon>
        <taxon>Pseudomonadota</taxon>
        <taxon>Alphaproteobacteria</taxon>
        <taxon>Rhodospirillales</taxon>
        <taxon>Kiloniellaceae</taxon>
        <taxon>Kiloniella</taxon>
    </lineage>
</organism>
<protein>
    <recommendedName>
        <fullName evidence="3">Sarcosine oxidase subunit gamma</fullName>
    </recommendedName>
</protein>
<evidence type="ECO:0000313" key="1">
    <source>
        <dbReference type="EMBL" id="MCZ4283061.1"/>
    </source>
</evidence>
<dbReference type="Proteomes" id="UP001069802">
    <property type="component" value="Unassembled WGS sequence"/>
</dbReference>
<name>A0ABT4LPN8_9PROT</name>
<gene>
    <name evidence="1" type="ORF">O4H49_19915</name>
</gene>
<evidence type="ECO:0008006" key="3">
    <source>
        <dbReference type="Google" id="ProtNLM"/>
    </source>
</evidence>
<dbReference type="RefSeq" id="WP_269425183.1">
    <property type="nucleotide sequence ID" value="NZ_JAPWGY010000016.1"/>
</dbReference>
<sequence length="226" mass="25329">MSQLNTLISQHPLEGIAHTGVFGKLSKTYPGVYFETPPQRKIIRLMPFREKAHAVNLILQDLYSMTMPGTGKFSQKDNLTIGWSAKNRWYITETPNSDTVSFCKIKNALSGLAAISDASQGLISIIIDGDDSRALISKGCVLNLSHFLPGDSTPSLMAHTNVHIYRLSESKFEILVPASHVTNFWEWLCLSAEEFGFQVTFLDQKFTEITENFDHTIPFEKLDKAT</sequence>
<reference evidence="1" key="1">
    <citation type="submission" date="2022-12" db="EMBL/GenBank/DDBJ databases">
        <title>Bacterial isolates from different developmental stages of Nematostella vectensis.</title>
        <authorList>
            <person name="Fraune S."/>
        </authorList>
    </citation>
    <scope>NUCLEOTIDE SEQUENCE</scope>
    <source>
        <strain evidence="1">G21630-S1</strain>
    </source>
</reference>
<dbReference type="Gene3D" id="3.30.1360.120">
    <property type="entry name" value="Probable tRNA modification gtpase trme, domain 1"/>
    <property type="match status" value="1"/>
</dbReference>
<keyword evidence="2" id="KW-1185">Reference proteome</keyword>
<comment type="caution">
    <text evidence="1">The sequence shown here is derived from an EMBL/GenBank/DDBJ whole genome shotgun (WGS) entry which is preliminary data.</text>
</comment>
<proteinExistence type="predicted"/>
<dbReference type="InterPro" id="IPR027266">
    <property type="entry name" value="TrmE/GcvT-like"/>
</dbReference>
<dbReference type="EMBL" id="JAPWGY010000016">
    <property type="protein sequence ID" value="MCZ4283061.1"/>
    <property type="molecule type" value="Genomic_DNA"/>
</dbReference>
<evidence type="ECO:0000313" key="2">
    <source>
        <dbReference type="Proteomes" id="UP001069802"/>
    </source>
</evidence>
<accession>A0ABT4LPN8</accession>
<dbReference type="SUPFAM" id="SSF103025">
    <property type="entry name" value="Folate-binding domain"/>
    <property type="match status" value="1"/>
</dbReference>
<dbReference type="Gene3D" id="3.30.70.1520">
    <property type="entry name" value="Heterotetrameric sarcosine oxidase"/>
    <property type="match status" value="1"/>
</dbReference>